<dbReference type="SUPFAM" id="SSF53474">
    <property type="entry name" value="alpha/beta-Hydrolases"/>
    <property type="match status" value="1"/>
</dbReference>
<organism evidence="2 3">
    <name type="scientific">Paraflavisolibacter caeni</name>
    <dbReference type="NCBI Taxonomy" id="2982496"/>
    <lineage>
        <taxon>Bacteria</taxon>
        <taxon>Pseudomonadati</taxon>
        <taxon>Bacteroidota</taxon>
        <taxon>Chitinophagia</taxon>
        <taxon>Chitinophagales</taxon>
        <taxon>Chitinophagaceae</taxon>
        <taxon>Paraflavisolibacter</taxon>
    </lineage>
</organism>
<evidence type="ECO:0008006" key="4">
    <source>
        <dbReference type="Google" id="ProtNLM"/>
    </source>
</evidence>
<dbReference type="EMBL" id="JAOTIF010000044">
    <property type="protein sequence ID" value="MCU7552743.1"/>
    <property type="molecule type" value="Genomic_DNA"/>
</dbReference>
<evidence type="ECO:0000313" key="2">
    <source>
        <dbReference type="EMBL" id="MCU7552743.1"/>
    </source>
</evidence>
<dbReference type="RefSeq" id="WP_279300180.1">
    <property type="nucleotide sequence ID" value="NZ_JAOTIF010000044.1"/>
</dbReference>
<protein>
    <recommendedName>
        <fullName evidence="4">ThuA-like domain-containing protein</fullName>
    </recommendedName>
</protein>
<feature type="chain" id="PRO_5040887199" description="ThuA-like domain-containing protein" evidence="1">
    <location>
        <begin position="21"/>
        <end position="541"/>
    </location>
</feature>
<keyword evidence="3" id="KW-1185">Reference proteome</keyword>
<dbReference type="InterPro" id="IPR029058">
    <property type="entry name" value="AB_hydrolase_fold"/>
</dbReference>
<reference evidence="2" key="1">
    <citation type="submission" date="2022-09" db="EMBL/GenBank/DDBJ databases">
        <authorList>
            <person name="Yuan C."/>
            <person name="Ke Z."/>
        </authorList>
    </citation>
    <scope>NUCLEOTIDE SEQUENCE</scope>
    <source>
        <strain evidence="2">LB-8</strain>
    </source>
</reference>
<evidence type="ECO:0000256" key="1">
    <source>
        <dbReference type="SAM" id="SignalP"/>
    </source>
</evidence>
<dbReference type="AlphaFoldDB" id="A0A9X3BKD4"/>
<reference evidence="2" key="2">
    <citation type="submission" date="2023-04" db="EMBL/GenBank/DDBJ databases">
        <title>Paracnuella aquatica gen. nov., sp. nov., a member of the family Chitinophagaceae isolated from a hot spring.</title>
        <authorList>
            <person name="Wang C."/>
        </authorList>
    </citation>
    <scope>NUCLEOTIDE SEQUENCE</scope>
    <source>
        <strain evidence="2">LB-8</strain>
    </source>
</reference>
<name>A0A9X3BKD4_9BACT</name>
<dbReference type="Proteomes" id="UP001155483">
    <property type="component" value="Unassembled WGS sequence"/>
</dbReference>
<feature type="signal peptide" evidence="1">
    <location>
        <begin position="1"/>
        <end position="20"/>
    </location>
</feature>
<gene>
    <name evidence="2" type="ORF">OCK74_26735</name>
</gene>
<keyword evidence="1" id="KW-0732">Signal</keyword>
<evidence type="ECO:0000313" key="3">
    <source>
        <dbReference type="Proteomes" id="UP001155483"/>
    </source>
</evidence>
<sequence>MKRLLIICSIFFLLFQSAGAAEWQWSVGVKSVISNETNDHPRAFLWIPPHCKQVRGVVVGQHNMIEEGILEHSQFRKTMSELGFAEIWVSPAFNMVFDFNNGAGEQFNDMMKALAAESGYTELEFAPVVPIGHSAAASYPWNFAAWNPGRTLAILSIHGDAPLTNLTGSGRPNPDWTGRTIDGIPGLLAIGEYEWWEDRVLPALNFRSTYPKSAVSLLVDAGYGHFDYSDDLVTYLALFIKKAANYRLPVQSSVYQPVTLKPVDPLQGWLVDKWRKEEPLKAKAAKQAEYKGDRREAFWYFDKEIAITTEQYYATSRGKLPQYLRFEQNGSVVPFTGGHVQYRPEFIPEKDGISFKITPVFSDTIFQNTEKVAVCTTGHADGAPVISRICGPVVQTGAHTFRLQFYRMGMNNPKRSNDIWLLASHPGDQKYKSAVQQANIKFPFKNTEGVEQQISFPAISNQKEGIRSLPLQATSNSGLPVYYYVQEGPAELEGNTLKFTKIPPRSMHPVKVTVVAWQYGRSVEPKVKSAQPIVQSFYITK</sequence>
<comment type="caution">
    <text evidence="2">The sequence shown here is derived from an EMBL/GenBank/DDBJ whole genome shotgun (WGS) entry which is preliminary data.</text>
</comment>
<proteinExistence type="predicted"/>
<accession>A0A9X3BKD4</accession>